<dbReference type="EMBL" id="KZ679009">
    <property type="protein sequence ID" value="PSS21894.1"/>
    <property type="molecule type" value="Genomic_DNA"/>
</dbReference>
<evidence type="ECO:0000313" key="5">
    <source>
        <dbReference type="Proteomes" id="UP000241818"/>
    </source>
</evidence>
<evidence type="ECO:0000256" key="1">
    <source>
        <dbReference type="SAM" id="MobiDB-lite"/>
    </source>
</evidence>
<feature type="transmembrane region" description="Helical" evidence="2">
    <location>
        <begin position="320"/>
        <end position="338"/>
    </location>
</feature>
<dbReference type="Pfam" id="PF20237">
    <property type="entry name" value="DUF6594"/>
    <property type="match status" value="1"/>
</dbReference>
<keyword evidence="2" id="KW-0812">Transmembrane</keyword>
<accession>A0A2T3B556</accession>
<feature type="domain" description="DUF6594" evidence="3">
    <location>
        <begin position="70"/>
        <end position="332"/>
    </location>
</feature>
<dbReference type="InParanoid" id="A0A2T3B556"/>
<gene>
    <name evidence="4" type="ORF">M430DRAFT_274153</name>
</gene>
<evidence type="ECO:0000313" key="4">
    <source>
        <dbReference type="EMBL" id="PSS21894.1"/>
    </source>
</evidence>
<keyword evidence="2" id="KW-1133">Transmembrane helix</keyword>
<dbReference type="RefSeq" id="XP_024722049.1">
    <property type="nucleotide sequence ID" value="XM_024865603.1"/>
</dbReference>
<dbReference type="Proteomes" id="UP000241818">
    <property type="component" value="Unassembled WGS sequence"/>
</dbReference>
<feature type="transmembrane region" description="Helical" evidence="2">
    <location>
        <begin position="293"/>
        <end position="313"/>
    </location>
</feature>
<dbReference type="AlphaFoldDB" id="A0A2T3B556"/>
<dbReference type="OrthoDB" id="3533814at2759"/>
<feature type="transmembrane region" description="Helical" evidence="2">
    <location>
        <begin position="263"/>
        <end position="287"/>
    </location>
</feature>
<sequence length="346" mass="39201">MLNLLCEDTGTSSATSPLLVGSLPQHLPPTAAASSRSDEQREYEEIKKDWQEAYDDVTYDRVDEFEQGIPRLAALISSNETFCLFRGFFPYACRILLHREIELEQLVKRLHQLDASDAANPEMMYRLSGVDLTEGLDPEQKELLQQIEIKIREYYDFVLKYVDVKALGQPSPNNHRSLHTWILRYLPLRKGHDDFIRHVTDLVSGTKSSEPYGQQGSRLEGIIEEFANRRPRSYINQFLKVKEEHSKHQHLEIHIYSHTRLRIVANVVAVCLAVGFLLTPVFILFLVALSRAMMVMVVGIFVIAFSIAVSVVSEARTQEILIGTAAYGAFLVTFLGNMNQGFAPGS</sequence>
<dbReference type="PANTHER" id="PTHR34502:SF3">
    <property type="entry name" value="DUF6594 DOMAIN-CONTAINING PROTEIN"/>
    <property type="match status" value="1"/>
</dbReference>
<dbReference type="GeneID" id="36573684"/>
<protein>
    <recommendedName>
        <fullName evidence="3">DUF6594 domain-containing protein</fullName>
    </recommendedName>
</protein>
<dbReference type="PANTHER" id="PTHR34502">
    <property type="entry name" value="DUF6594 DOMAIN-CONTAINING PROTEIN-RELATED"/>
    <property type="match status" value="1"/>
</dbReference>
<keyword evidence="2" id="KW-0472">Membrane</keyword>
<feature type="region of interest" description="Disordered" evidence="1">
    <location>
        <begin position="1"/>
        <end position="41"/>
    </location>
</feature>
<evidence type="ECO:0000256" key="2">
    <source>
        <dbReference type="SAM" id="Phobius"/>
    </source>
</evidence>
<organism evidence="4 5">
    <name type="scientific">Amorphotheca resinae ATCC 22711</name>
    <dbReference type="NCBI Taxonomy" id="857342"/>
    <lineage>
        <taxon>Eukaryota</taxon>
        <taxon>Fungi</taxon>
        <taxon>Dikarya</taxon>
        <taxon>Ascomycota</taxon>
        <taxon>Pezizomycotina</taxon>
        <taxon>Leotiomycetes</taxon>
        <taxon>Helotiales</taxon>
        <taxon>Amorphothecaceae</taxon>
        <taxon>Amorphotheca</taxon>
    </lineage>
</organism>
<evidence type="ECO:0000259" key="3">
    <source>
        <dbReference type="Pfam" id="PF20237"/>
    </source>
</evidence>
<reference evidence="4 5" key="1">
    <citation type="journal article" date="2018" name="New Phytol.">
        <title>Comparative genomics and transcriptomics depict ericoid mycorrhizal fungi as versatile saprotrophs and plant mutualists.</title>
        <authorList>
            <person name="Martino E."/>
            <person name="Morin E."/>
            <person name="Grelet G.A."/>
            <person name="Kuo A."/>
            <person name="Kohler A."/>
            <person name="Daghino S."/>
            <person name="Barry K.W."/>
            <person name="Cichocki N."/>
            <person name="Clum A."/>
            <person name="Dockter R.B."/>
            <person name="Hainaut M."/>
            <person name="Kuo R.C."/>
            <person name="LaButti K."/>
            <person name="Lindahl B.D."/>
            <person name="Lindquist E.A."/>
            <person name="Lipzen A."/>
            <person name="Khouja H.R."/>
            <person name="Magnuson J."/>
            <person name="Murat C."/>
            <person name="Ohm R.A."/>
            <person name="Singer S.W."/>
            <person name="Spatafora J.W."/>
            <person name="Wang M."/>
            <person name="Veneault-Fourrey C."/>
            <person name="Henrissat B."/>
            <person name="Grigoriev I.V."/>
            <person name="Martin F.M."/>
            <person name="Perotto S."/>
        </authorList>
    </citation>
    <scope>NUCLEOTIDE SEQUENCE [LARGE SCALE GENOMIC DNA]</scope>
    <source>
        <strain evidence="4 5">ATCC 22711</strain>
    </source>
</reference>
<name>A0A2T3B556_AMORE</name>
<proteinExistence type="predicted"/>
<keyword evidence="5" id="KW-1185">Reference proteome</keyword>
<dbReference type="InterPro" id="IPR046529">
    <property type="entry name" value="DUF6594"/>
</dbReference>